<keyword evidence="1" id="KW-0472">Membrane</keyword>
<comment type="caution">
    <text evidence="2">The sequence shown here is derived from an EMBL/GenBank/DDBJ whole genome shotgun (WGS) entry which is preliminary data.</text>
</comment>
<dbReference type="AlphaFoldDB" id="A0A1A0H598"/>
<evidence type="ECO:0000313" key="3">
    <source>
        <dbReference type="Proteomes" id="UP000092555"/>
    </source>
</evidence>
<keyword evidence="3" id="KW-1185">Reference proteome</keyword>
<feature type="transmembrane region" description="Helical" evidence="1">
    <location>
        <begin position="57"/>
        <end position="78"/>
    </location>
</feature>
<sequence>MGLQAFLSCFGCLYLRVFFIRRKLMVHPLCEKCRSAGKRRARLQPGTAIPGLQTWRKIWACFFFSLCLFWAVLLCLFCHSTCCIEKIF</sequence>
<organism evidence="2 3">
    <name type="scientific">Metschnikowia bicuspidata var. bicuspidata NRRL YB-4993</name>
    <dbReference type="NCBI Taxonomy" id="869754"/>
    <lineage>
        <taxon>Eukaryota</taxon>
        <taxon>Fungi</taxon>
        <taxon>Dikarya</taxon>
        <taxon>Ascomycota</taxon>
        <taxon>Saccharomycotina</taxon>
        <taxon>Pichiomycetes</taxon>
        <taxon>Metschnikowiaceae</taxon>
        <taxon>Metschnikowia</taxon>
    </lineage>
</organism>
<reference evidence="2 3" key="1">
    <citation type="submission" date="2016-05" db="EMBL/GenBank/DDBJ databases">
        <title>Comparative genomics of biotechnologically important yeasts.</title>
        <authorList>
            <consortium name="DOE Joint Genome Institute"/>
            <person name="Riley R."/>
            <person name="Haridas S."/>
            <person name="Wolfe K.H."/>
            <person name="Lopes M.R."/>
            <person name="Hittinger C.T."/>
            <person name="Goker M."/>
            <person name="Salamov A."/>
            <person name="Wisecaver J."/>
            <person name="Long T.M."/>
            <person name="Aerts A.L."/>
            <person name="Barry K."/>
            <person name="Choi C."/>
            <person name="Clum A."/>
            <person name="Coughlan A.Y."/>
            <person name="Deshpande S."/>
            <person name="Douglass A.P."/>
            <person name="Hanson S.J."/>
            <person name="Klenk H.-P."/>
            <person name="LaButti K."/>
            <person name="Lapidus A."/>
            <person name="Lindquist E."/>
            <person name="Lipzen A."/>
            <person name="Meier-kolthoff J.P."/>
            <person name="Ohm R.A."/>
            <person name="Otillar R.P."/>
            <person name="Pangilinan J."/>
            <person name="Peng Y."/>
            <person name="Rokas A."/>
            <person name="Rosa C.A."/>
            <person name="Scheuner C."/>
            <person name="Sibirny A.A."/>
            <person name="Slot J.C."/>
            <person name="Stielow J.B."/>
            <person name="Sun H."/>
            <person name="Kurtzman C.P."/>
            <person name="Blackwell M."/>
            <person name="Grigoriev I.V."/>
            <person name="Jeffries T.W."/>
        </authorList>
    </citation>
    <scope>NUCLEOTIDE SEQUENCE [LARGE SCALE GENOMIC DNA]</scope>
    <source>
        <strain evidence="2 3">NRRL YB-4993</strain>
    </source>
</reference>
<dbReference type="EMBL" id="LXTC01000007">
    <property type="protein sequence ID" value="OBA19125.1"/>
    <property type="molecule type" value="Genomic_DNA"/>
</dbReference>
<dbReference type="RefSeq" id="XP_018709657.1">
    <property type="nucleotide sequence ID" value="XM_018855116.1"/>
</dbReference>
<keyword evidence="1" id="KW-1133">Transmembrane helix</keyword>
<evidence type="ECO:0000313" key="2">
    <source>
        <dbReference type="EMBL" id="OBA19125.1"/>
    </source>
</evidence>
<proteinExistence type="predicted"/>
<protein>
    <submittedName>
        <fullName evidence="2">Uncharacterized protein</fullName>
    </submittedName>
</protein>
<dbReference type="Proteomes" id="UP000092555">
    <property type="component" value="Unassembled WGS sequence"/>
</dbReference>
<gene>
    <name evidence="2" type="ORF">METBIDRAFT_219222</name>
</gene>
<dbReference type="GeneID" id="30028092"/>
<keyword evidence="1" id="KW-0812">Transmembrane</keyword>
<accession>A0A1A0H598</accession>
<evidence type="ECO:0000256" key="1">
    <source>
        <dbReference type="SAM" id="Phobius"/>
    </source>
</evidence>
<name>A0A1A0H598_9ASCO</name>